<dbReference type="Gene3D" id="3.40.50.12500">
    <property type="match status" value="1"/>
</dbReference>
<evidence type="ECO:0000313" key="2">
    <source>
        <dbReference type="EMBL" id="MEW1975458.1"/>
    </source>
</evidence>
<dbReference type="Pfam" id="PF01177">
    <property type="entry name" value="Asp_Glu_race"/>
    <property type="match status" value="1"/>
</dbReference>
<gene>
    <name evidence="2" type="ORF">AB0301_10345</name>
</gene>
<name>A0ABV3LHR9_9MICO</name>
<protein>
    <submittedName>
        <fullName evidence="2">Aspartate/glutamate racemase family protein</fullName>
    </submittedName>
</protein>
<dbReference type="EMBL" id="JBFBMH010000013">
    <property type="protein sequence ID" value="MEW1975458.1"/>
    <property type="molecule type" value="Genomic_DNA"/>
</dbReference>
<reference evidence="2 3" key="1">
    <citation type="submission" date="2024-06" db="EMBL/GenBank/DDBJ databases">
        <title>The Natural Products Discovery Center: Release of the First 8490 Sequenced Strains for Exploring Actinobacteria Biosynthetic Diversity.</title>
        <authorList>
            <person name="Kalkreuter E."/>
            <person name="Kautsar S.A."/>
            <person name="Yang D."/>
            <person name="Bader C.D."/>
            <person name="Teijaro C.N."/>
            <person name="Fluegel L."/>
            <person name="Davis C.M."/>
            <person name="Simpson J.R."/>
            <person name="Lauterbach L."/>
            <person name="Steele A.D."/>
            <person name="Gui C."/>
            <person name="Meng S."/>
            <person name="Li G."/>
            <person name="Viehrig K."/>
            <person name="Ye F."/>
            <person name="Su P."/>
            <person name="Kiefer A.F."/>
            <person name="Nichols A."/>
            <person name="Cepeda A.J."/>
            <person name="Yan W."/>
            <person name="Fan B."/>
            <person name="Jiang Y."/>
            <person name="Adhikari A."/>
            <person name="Zheng C.-J."/>
            <person name="Schuster L."/>
            <person name="Cowan T.M."/>
            <person name="Smanski M.J."/>
            <person name="Chevrette M.G."/>
            <person name="De Carvalho L.P.S."/>
            <person name="Shen B."/>
        </authorList>
    </citation>
    <scope>NUCLEOTIDE SEQUENCE [LARGE SCALE GENOMIC DNA]</scope>
    <source>
        <strain evidence="2 3">NPDC077434</strain>
    </source>
</reference>
<proteinExistence type="inferred from homology"/>
<dbReference type="InterPro" id="IPR053714">
    <property type="entry name" value="Iso_Racemase_Enz_sf"/>
</dbReference>
<dbReference type="InterPro" id="IPR015942">
    <property type="entry name" value="Asp/Glu/hydantoin_racemase"/>
</dbReference>
<evidence type="ECO:0000256" key="1">
    <source>
        <dbReference type="ARBA" id="ARBA00038414"/>
    </source>
</evidence>
<organism evidence="2 3">
    <name type="scientific">Microbacterium profundi</name>
    <dbReference type="NCBI Taxonomy" id="450380"/>
    <lineage>
        <taxon>Bacteria</taxon>
        <taxon>Bacillati</taxon>
        <taxon>Actinomycetota</taxon>
        <taxon>Actinomycetes</taxon>
        <taxon>Micrococcales</taxon>
        <taxon>Microbacteriaceae</taxon>
        <taxon>Microbacterium</taxon>
    </lineage>
</organism>
<comment type="similarity">
    <text evidence="1">Belongs to the HyuE racemase family.</text>
</comment>
<dbReference type="RefSeq" id="WP_366232955.1">
    <property type="nucleotide sequence ID" value="NZ_JBFBMH010000013.1"/>
</dbReference>
<sequence length="218" mass="23453">MKVRVITPIRVGAEELNRRQQRYTRLAPQGWDLALEDLPDDPGSPTELTSREQIAASEQVGLAVGSHTDAARYDALLPDCVLDPNLAALHDANEIPVLGITRLSAGFLASLGIRFGVVTRNEIIADEYRAVIERYGLGDSFQGAYVLGLSVEDVANTEIWNAAVMEAAQSAQQDGVTVLVNGCSAVEVVVEQFSVRVIDPTALALRVADFAAGEHFLP</sequence>
<comment type="caution">
    <text evidence="2">The sequence shown here is derived from an EMBL/GenBank/DDBJ whole genome shotgun (WGS) entry which is preliminary data.</text>
</comment>
<evidence type="ECO:0000313" key="3">
    <source>
        <dbReference type="Proteomes" id="UP001553715"/>
    </source>
</evidence>
<keyword evidence="3" id="KW-1185">Reference proteome</keyword>
<dbReference type="Proteomes" id="UP001553715">
    <property type="component" value="Unassembled WGS sequence"/>
</dbReference>
<accession>A0ABV3LHR9</accession>